<feature type="domain" description="HTH gntR-type" evidence="4">
    <location>
        <begin position="9"/>
        <end position="77"/>
    </location>
</feature>
<dbReference type="InterPro" id="IPR036388">
    <property type="entry name" value="WH-like_DNA-bd_sf"/>
</dbReference>
<dbReference type="InterPro" id="IPR000524">
    <property type="entry name" value="Tscrpt_reg_HTH_GntR"/>
</dbReference>
<organism evidence="5">
    <name type="scientific">Alsobacter sp. KACC 23698</name>
    <dbReference type="NCBI Taxonomy" id="3149229"/>
    <lineage>
        <taxon>Bacteria</taxon>
        <taxon>Pseudomonadati</taxon>
        <taxon>Pseudomonadota</taxon>
        <taxon>Alphaproteobacteria</taxon>
        <taxon>Hyphomicrobiales</taxon>
        <taxon>Alsobacteraceae</taxon>
        <taxon>Alsobacter</taxon>
    </lineage>
</organism>
<dbReference type="SMART" id="SM00345">
    <property type="entry name" value="HTH_GNTR"/>
    <property type="match status" value="1"/>
</dbReference>
<evidence type="ECO:0000256" key="1">
    <source>
        <dbReference type="ARBA" id="ARBA00023015"/>
    </source>
</evidence>
<accession>A0AAU7J9X6</accession>
<dbReference type="PRINTS" id="PR00035">
    <property type="entry name" value="HTHGNTR"/>
</dbReference>
<dbReference type="SUPFAM" id="SSF46785">
    <property type="entry name" value="Winged helix' DNA-binding domain"/>
    <property type="match status" value="1"/>
</dbReference>
<protein>
    <submittedName>
        <fullName evidence="5">FadR/GntR family transcriptional regulator</fullName>
    </submittedName>
</protein>
<dbReference type="Pfam" id="PF00392">
    <property type="entry name" value="GntR"/>
    <property type="match status" value="1"/>
</dbReference>
<sequence>MPHQRRSSSKTPHDVAARIQQQIVDGTLRPGDRLPAQRGLSESMGVSRASLREALSVLETLGLIDIRPGLGVFVAHPASGGPRGRVLDAGSARDVYEARLALEGSAAALAAERIEQEQLAHVAALVEDMTEAMSRSDLVAMAACDSAFHDAIMEAARNPLLAGMYRSARAAMEETQRAPMAGRATLADTVAEHRAIVMALASGDPAGAMAAMRRHIAGSARRLGVALSI</sequence>
<evidence type="ECO:0000313" key="5">
    <source>
        <dbReference type="EMBL" id="XBO36929.1"/>
    </source>
</evidence>
<dbReference type="SUPFAM" id="SSF48008">
    <property type="entry name" value="GntR ligand-binding domain-like"/>
    <property type="match status" value="1"/>
</dbReference>
<dbReference type="GO" id="GO:0003677">
    <property type="term" value="F:DNA binding"/>
    <property type="evidence" value="ECO:0007669"/>
    <property type="project" value="UniProtKB-KW"/>
</dbReference>
<dbReference type="SMART" id="SM00895">
    <property type="entry name" value="FCD"/>
    <property type="match status" value="1"/>
</dbReference>
<dbReference type="Gene3D" id="1.10.10.10">
    <property type="entry name" value="Winged helix-like DNA-binding domain superfamily/Winged helix DNA-binding domain"/>
    <property type="match status" value="1"/>
</dbReference>
<dbReference type="PANTHER" id="PTHR43537:SF5">
    <property type="entry name" value="UXU OPERON TRANSCRIPTIONAL REGULATOR"/>
    <property type="match status" value="1"/>
</dbReference>
<keyword evidence="3" id="KW-0804">Transcription</keyword>
<evidence type="ECO:0000259" key="4">
    <source>
        <dbReference type="PROSITE" id="PS50949"/>
    </source>
</evidence>
<dbReference type="PROSITE" id="PS50949">
    <property type="entry name" value="HTH_GNTR"/>
    <property type="match status" value="1"/>
</dbReference>
<dbReference type="GO" id="GO:0003700">
    <property type="term" value="F:DNA-binding transcription factor activity"/>
    <property type="evidence" value="ECO:0007669"/>
    <property type="project" value="InterPro"/>
</dbReference>
<dbReference type="InterPro" id="IPR008920">
    <property type="entry name" value="TF_FadR/GntR_C"/>
</dbReference>
<keyword evidence="2" id="KW-0238">DNA-binding</keyword>
<dbReference type="RefSeq" id="WP_406853748.1">
    <property type="nucleotide sequence ID" value="NZ_CP157484.1"/>
</dbReference>
<gene>
    <name evidence="5" type="ORF">ABEG18_14395</name>
</gene>
<dbReference type="AlphaFoldDB" id="A0AAU7J9X6"/>
<dbReference type="EMBL" id="CP157484">
    <property type="protein sequence ID" value="XBO36929.1"/>
    <property type="molecule type" value="Genomic_DNA"/>
</dbReference>
<dbReference type="CDD" id="cd07377">
    <property type="entry name" value="WHTH_GntR"/>
    <property type="match status" value="1"/>
</dbReference>
<dbReference type="InterPro" id="IPR011711">
    <property type="entry name" value="GntR_C"/>
</dbReference>
<name>A0AAU7J9X6_9HYPH</name>
<dbReference type="Pfam" id="PF07729">
    <property type="entry name" value="FCD"/>
    <property type="match status" value="1"/>
</dbReference>
<dbReference type="Gene3D" id="1.20.120.530">
    <property type="entry name" value="GntR ligand-binding domain-like"/>
    <property type="match status" value="1"/>
</dbReference>
<proteinExistence type="predicted"/>
<evidence type="ECO:0000256" key="2">
    <source>
        <dbReference type="ARBA" id="ARBA00023125"/>
    </source>
</evidence>
<dbReference type="PANTHER" id="PTHR43537">
    <property type="entry name" value="TRANSCRIPTIONAL REGULATOR, GNTR FAMILY"/>
    <property type="match status" value="1"/>
</dbReference>
<dbReference type="InterPro" id="IPR036390">
    <property type="entry name" value="WH_DNA-bd_sf"/>
</dbReference>
<evidence type="ECO:0000256" key="3">
    <source>
        <dbReference type="ARBA" id="ARBA00023163"/>
    </source>
</evidence>
<reference evidence="5" key="1">
    <citation type="submission" date="2024-05" db="EMBL/GenBank/DDBJ databases">
        <authorList>
            <person name="Kim S."/>
            <person name="Heo J."/>
            <person name="Choi H."/>
            <person name="Choi Y."/>
            <person name="Kwon S.-W."/>
            <person name="Kim Y."/>
        </authorList>
    </citation>
    <scope>NUCLEOTIDE SEQUENCE</scope>
    <source>
        <strain evidence="5">KACC 23698</strain>
    </source>
</reference>
<keyword evidence="1" id="KW-0805">Transcription regulation</keyword>